<evidence type="ECO:0000313" key="2">
    <source>
        <dbReference type="EMBL" id="QUW04107.1"/>
    </source>
</evidence>
<proteinExistence type="predicted"/>
<evidence type="ECO:0000313" key="3">
    <source>
        <dbReference type="Proteomes" id="UP000676506"/>
    </source>
</evidence>
<accession>A0ABX8BAZ5</accession>
<dbReference type="Proteomes" id="UP000676506">
    <property type="component" value="Chromosome 2"/>
</dbReference>
<keyword evidence="1" id="KW-1133">Transmembrane helix</keyword>
<keyword evidence="1" id="KW-0472">Membrane</keyword>
<sequence>MALFRVYLVAVLLGLTGYTLVVGINHGWNLLPVFFGNIAEMSWSGQFNVDFMTFLGLSGIWVAWRHQFTSSGVALGVVAFFGGMMFLAPYLLWASTAAHGDVKVLLLGSERANSGK</sequence>
<evidence type="ECO:0000256" key="1">
    <source>
        <dbReference type="SAM" id="Phobius"/>
    </source>
</evidence>
<feature type="transmembrane region" description="Helical" evidence="1">
    <location>
        <begin position="71"/>
        <end position="93"/>
    </location>
</feature>
<organism evidence="2 3">
    <name type="scientific">Chloracidobacterium validum</name>
    <dbReference type="NCBI Taxonomy" id="2821543"/>
    <lineage>
        <taxon>Bacteria</taxon>
        <taxon>Pseudomonadati</taxon>
        <taxon>Acidobacteriota</taxon>
        <taxon>Terriglobia</taxon>
        <taxon>Terriglobales</taxon>
        <taxon>Acidobacteriaceae</taxon>
        <taxon>Chloracidobacterium</taxon>
    </lineage>
</organism>
<keyword evidence="1" id="KW-0812">Transmembrane</keyword>
<protein>
    <recommendedName>
        <fullName evidence="4">DUF2834 domain-containing protein</fullName>
    </recommendedName>
</protein>
<feature type="transmembrane region" description="Helical" evidence="1">
    <location>
        <begin position="7"/>
        <end position="27"/>
    </location>
</feature>
<reference evidence="2 3" key="1">
    <citation type="submission" date="2021-03" db="EMBL/GenBank/DDBJ databases">
        <title>Genomic and phenotypic characterization of Chloracidobacterium isolates provides evidence for multiple species.</title>
        <authorList>
            <person name="Saini M.K."/>
            <person name="Costas A.M.G."/>
            <person name="Tank M."/>
            <person name="Bryant D.A."/>
        </authorList>
    </citation>
    <scope>NUCLEOTIDE SEQUENCE [LARGE SCALE GENOMIC DNA]</scope>
    <source>
        <strain evidence="2 3">BV2-C</strain>
    </source>
</reference>
<name>A0ABX8BAZ5_9BACT</name>
<gene>
    <name evidence="2" type="ORF">J8C06_13730</name>
</gene>
<feature type="transmembrane region" description="Helical" evidence="1">
    <location>
        <begin position="47"/>
        <end position="64"/>
    </location>
</feature>
<dbReference type="EMBL" id="CP072649">
    <property type="protein sequence ID" value="QUW04107.1"/>
    <property type="molecule type" value="Genomic_DNA"/>
</dbReference>
<keyword evidence="3" id="KW-1185">Reference proteome</keyword>
<dbReference type="RefSeq" id="WP_211429996.1">
    <property type="nucleotide sequence ID" value="NZ_CP072649.1"/>
</dbReference>
<evidence type="ECO:0008006" key="4">
    <source>
        <dbReference type="Google" id="ProtNLM"/>
    </source>
</evidence>